<feature type="binding site" evidence="8">
    <location>
        <begin position="83"/>
        <end position="85"/>
    </location>
    <ligand>
        <name>phosphate</name>
        <dbReference type="ChEBI" id="CHEBI:43474"/>
    </ligand>
</feature>
<dbReference type="Proteomes" id="UP000824208">
    <property type="component" value="Unassembled WGS sequence"/>
</dbReference>
<feature type="binding site" evidence="8">
    <location>
        <position position="195"/>
    </location>
    <ligand>
        <name>a purine D-ribonucleoside</name>
        <dbReference type="ChEBI" id="CHEBI:142355"/>
    </ligand>
</feature>
<dbReference type="GO" id="GO:0004731">
    <property type="term" value="F:purine-nucleoside phosphorylase activity"/>
    <property type="evidence" value="ECO:0007669"/>
    <property type="project" value="UniProtKB-EC"/>
</dbReference>
<evidence type="ECO:0000256" key="6">
    <source>
        <dbReference type="ARBA" id="ARBA00048556"/>
    </source>
</evidence>
<dbReference type="EMBL" id="DWYC01000013">
    <property type="protein sequence ID" value="HJB56136.1"/>
    <property type="molecule type" value="Genomic_DNA"/>
</dbReference>
<feature type="binding site" evidence="8">
    <location>
        <position position="237"/>
    </location>
    <ligand>
        <name>a purine D-ribonucleoside</name>
        <dbReference type="ChEBI" id="CHEBI:142355"/>
    </ligand>
</feature>
<evidence type="ECO:0000256" key="1">
    <source>
        <dbReference type="ARBA" id="ARBA00002678"/>
    </source>
</evidence>
<comment type="pathway">
    <text evidence="2 7">Purine metabolism; purine nucleoside salvage.</text>
</comment>
<dbReference type="AlphaFoldDB" id="A0A9D2M8J4"/>
<dbReference type="InterPro" id="IPR011268">
    <property type="entry name" value="Purine_phosphorylase"/>
</dbReference>
<comment type="catalytic activity">
    <reaction evidence="6">
        <text>a purine 2'-deoxy-D-ribonucleoside + phosphate = a purine nucleobase + 2-deoxy-alpha-D-ribose 1-phosphate</text>
        <dbReference type="Rhea" id="RHEA:36431"/>
        <dbReference type="ChEBI" id="CHEBI:26386"/>
        <dbReference type="ChEBI" id="CHEBI:43474"/>
        <dbReference type="ChEBI" id="CHEBI:57259"/>
        <dbReference type="ChEBI" id="CHEBI:142361"/>
        <dbReference type="EC" id="2.4.2.1"/>
    </reaction>
</comment>
<feature type="binding site" evidence="8">
    <location>
        <position position="214"/>
    </location>
    <ligand>
        <name>phosphate</name>
        <dbReference type="ChEBI" id="CHEBI:43474"/>
    </ligand>
</feature>
<feature type="binding site" evidence="8">
    <location>
        <position position="115"/>
    </location>
    <ligand>
        <name>phosphate</name>
        <dbReference type="ChEBI" id="CHEBI:43474"/>
    </ligand>
</feature>
<name>A0A9D2M8J4_9FIRM</name>
<evidence type="ECO:0000256" key="2">
    <source>
        <dbReference type="ARBA" id="ARBA00005058"/>
    </source>
</evidence>
<dbReference type="Pfam" id="PF01048">
    <property type="entry name" value="PNP_UDP_1"/>
    <property type="match status" value="1"/>
</dbReference>
<dbReference type="SUPFAM" id="SSF53167">
    <property type="entry name" value="Purine and uridine phosphorylases"/>
    <property type="match status" value="1"/>
</dbReference>
<dbReference type="InterPro" id="IPR011270">
    <property type="entry name" value="Pur_Nuc_Pase_Ino/Guo-sp"/>
</dbReference>
<evidence type="ECO:0000256" key="7">
    <source>
        <dbReference type="PIRNR" id="PIRNR000477"/>
    </source>
</evidence>
<evidence type="ECO:0000256" key="5">
    <source>
        <dbReference type="ARBA" id="ARBA00022679"/>
    </source>
</evidence>
<feature type="binding site" evidence="8">
    <location>
        <position position="32"/>
    </location>
    <ligand>
        <name>phosphate</name>
        <dbReference type="ChEBI" id="CHEBI:43474"/>
    </ligand>
</feature>
<dbReference type="EC" id="2.4.2.1" evidence="7"/>
<dbReference type="NCBIfam" id="TIGR01697">
    <property type="entry name" value="PNPH-PUNA-XAPA"/>
    <property type="match status" value="1"/>
</dbReference>
<comment type="caution">
    <text evidence="10">The sequence shown here is derived from an EMBL/GenBank/DDBJ whole genome shotgun (WGS) entry which is preliminary data.</text>
</comment>
<gene>
    <name evidence="10" type="ORF">H9714_01140</name>
</gene>
<dbReference type="NCBIfam" id="NF006054">
    <property type="entry name" value="PRK08202.1"/>
    <property type="match status" value="1"/>
</dbReference>
<proteinExistence type="inferred from homology"/>
<dbReference type="GO" id="GO:0009116">
    <property type="term" value="P:nucleoside metabolic process"/>
    <property type="evidence" value="ECO:0007669"/>
    <property type="project" value="InterPro"/>
</dbReference>
<dbReference type="PIRSF" id="PIRSF000477">
    <property type="entry name" value="PurNPase"/>
    <property type="match status" value="1"/>
</dbReference>
<dbReference type="PANTHER" id="PTHR11904:SF9">
    <property type="entry name" value="PURINE NUCLEOSIDE PHOSPHORYLASE-RELATED"/>
    <property type="match status" value="1"/>
</dbReference>
<feature type="binding site" evidence="8">
    <location>
        <position position="63"/>
    </location>
    <ligand>
        <name>phosphate</name>
        <dbReference type="ChEBI" id="CHEBI:43474"/>
    </ligand>
</feature>
<dbReference type="Gene3D" id="3.40.50.1580">
    <property type="entry name" value="Nucleoside phosphorylase domain"/>
    <property type="match status" value="1"/>
</dbReference>
<comment type="similarity">
    <text evidence="3 7">Belongs to the PNP/MTAP phosphorylase family.</text>
</comment>
<dbReference type="PANTHER" id="PTHR11904">
    <property type="entry name" value="METHYLTHIOADENOSINE/PURINE NUCLEOSIDE PHOSPHORYLASE"/>
    <property type="match status" value="1"/>
</dbReference>
<reference evidence="10" key="1">
    <citation type="journal article" date="2021" name="PeerJ">
        <title>Extensive microbial diversity within the chicken gut microbiome revealed by metagenomics and culture.</title>
        <authorList>
            <person name="Gilroy R."/>
            <person name="Ravi A."/>
            <person name="Getino M."/>
            <person name="Pursley I."/>
            <person name="Horton D.L."/>
            <person name="Alikhan N.F."/>
            <person name="Baker D."/>
            <person name="Gharbi K."/>
            <person name="Hall N."/>
            <person name="Watson M."/>
            <person name="Adriaenssens E.M."/>
            <person name="Foster-Nyarko E."/>
            <person name="Jarju S."/>
            <person name="Secka A."/>
            <person name="Antonio M."/>
            <person name="Oren A."/>
            <person name="Chaudhuri R.R."/>
            <person name="La Ragione R."/>
            <person name="Hildebrand F."/>
            <person name="Pallen M.J."/>
        </authorList>
    </citation>
    <scope>NUCLEOTIDE SEQUENCE</scope>
    <source>
        <strain evidence="10">CHK189-11263</strain>
    </source>
</reference>
<evidence type="ECO:0000313" key="11">
    <source>
        <dbReference type="Proteomes" id="UP000824208"/>
    </source>
</evidence>
<accession>A0A9D2M8J4</accession>
<organism evidence="10 11">
    <name type="scientific">Candidatus Flavonifractor intestinipullorum</name>
    <dbReference type="NCBI Taxonomy" id="2838587"/>
    <lineage>
        <taxon>Bacteria</taxon>
        <taxon>Bacillati</taxon>
        <taxon>Bacillota</taxon>
        <taxon>Clostridia</taxon>
        <taxon>Eubacteriales</taxon>
        <taxon>Oscillospiraceae</taxon>
        <taxon>Flavonifractor</taxon>
    </lineage>
</organism>
<sequence length="274" mass="29916">MHYTFQHYQESAEYIRRRIGAFQPKVAMILGSGLGFLGDQVENAAAVPYGDIPHFKASTAPGHKGRLVFGTLEGQPVAVMQGRMHHYEGYSYEEVSYAVRVLRLLGCDTLIVTNAAGCVNTAWKAGDLMLITDQIKLFMESPLRGENLPEFGVRFPDASKLYTPALRETARSAAGDLGIELKEGVYMYFPGPQYETPAEVRFARIAGADAVGMSTAPEVITAGHCGMRVLGFTLLSNMAAGILDQPLSEQEVLDAAAACKDKFSRLVLECLKRM</sequence>
<keyword evidence="5 7" id="KW-0808">Transferase</keyword>
<dbReference type="NCBIfam" id="TIGR01700">
    <property type="entry name" value="PNPH"/>
    <property type="match status" value="1"/>
</dbReference>
<evidence type="ECO:0000256" key="8">
    <source>
        <dbReference type="PIRSR" id="PIRSR000477-2"/>
    </source>
</evidence>
<dbReference type="CDD" id="cd09009">
    <property type="entry name" value="PNP-EcPNPII_like"/>
    <property type="match status" value="1"/>
</dbReference>
<dbReference type="InterPro" id="IPR035994">
    <property type="entry name" value="Nucleoside_phosphorylase_sf"/>
</dbReference>
<protein>
    <recommendedName>
        <fullName evidence="7">Purine nucleoside phosphorylase</fullName>
        <ecNumber evidence="7">2.4.2.1</ecNumber>
    </recommendedName>
    <alternativeName>
        <fullName evidence="7">Inosine-guanosine phosphorylase</fullName>
    </alternativeName>
</protein>
<evidence type="ECO:0000259" key="9">
    <source>
        <dbReference type="Pfam" id="PF01048"/>
    </source>
</evidence>
<evidence type="ECO:0000313" key="10">
    <source>
        <dbReference type="EMBL" id="HJB56136.1"/>
    </source>
</evidence>
<keyword evidence="4 7" id="KW-0328">Glycosyltransferase</keyword>
<feature type="domain" description="Nucleoside phosphorylase" evidence="9">
    <location>
        <begin position="26"/>
        <end position="272"/>
    </location>
</feature>
<evidence type="ECO:0000256" key="4">
    <source>
        <dbReference type="ARBA" id="ARBA00022676"/>
    </source>
</evidence>
<dbReference type="InterPro" id="IPR000845">
    <property type="entry name" value="Nucleoside_phosphorylase_d"/>
</dbReference>
<comment type="function">
    <text evidence="1">The purine nucleoside phosphorylases catalyze the phosphorolytic breakdown of the N-glycosidic bond in the beta-(deoxy)ribonucleoside molecules, with the formation of the corresponding free purine bases and pentose-1-phosphate. Cleaves guanosine, inosine, 2'-deoxyguanosine and 2'-deoxyinosine.</text>
</comment>
<dbReference type="GO" id="GO:0005737">
    <property type="term" value="C:cytoplasm"/>
    <property type="evidence" value="ECO:0007669"/>
    <property type="project" value="TreeGrafter"/>
</dbReference>
<evidence type="ECO:0000256" key="3">
    <source>
        <dbReference type="ARBA" id="ARBA00006751"/>
    </source>
</evidence>
<reference evidence="10" key="2">
    <citation type="submission" date="2021-04" db="EMBL/GenBank/DDBJ databases">
        <authorList>
            <person name="Gilroy R."/>
        </authorList>
    </citation>
    <scope>NUCLEOTIDE SEQUENCE</scope>
    <source>
        <strain evidence="10">CHK189-11263</strain>
    </source>
</reference>